<keyword evidence="2 9" id="KW-1003">Cell membrane</keyword>
<name>A0A2N6SFH1_9BACL</name>
<dbReference type="Pfam" id="PF01252">
    <property type="entry name" value="Peptidase_A8"/>
    <property type="match status" value="1"/>
</dbReference>
<proteinExistence type="inferred from homology"/>
<keyword evidence="4 9" id="KW-0812">Transmembrane</keyword>
<dbReference type="PROSITE" id="PS00855">
    <property type="entry name" value="SPASE_II"/>
    <property type="match status" value="1"/>
</dbReference>
<comment type="function">
    <text evidence="9 10">This protein specifically catalyzes the removal of signal peptides from prolipoproteins.</text>
</comment>
<gene>
    <name evidence="9 12" type="primary">lspA</name>
    <name evidence="12" type="ORF">CJ218_04220</name>
</gene>
<dbReference type="GO" id="GO:0005886">
    <property type="term" value="C:plasma membrane"/>
    <property type="evidence" value="ECO:0007669"/>
    <property type="project" value="UniProtKB-SubCell"/>
</dbReference>
<dbReference type="PANTHER" id="PTHR33695">
    <property type="entry name" value="LIPOPROTEIN SIGNAL PEPTIDASE"/>
    <property type="match status" value="1"/>
</dbReference>
<comment type="catalytic activity">
    <reaction evidence="9 10">
        <text>Release of signal peptides from bacterial membrane prolipoproteins. Hydrolyzes -Xaa-Yaa-Zaa-|-(S,diacylglyceryl)Cys-, in which Xaa is hydrophobic (preferably Leu), and Yaa (Ala or Ser) and Zaa (Gly or Ala) have small, neutral side chains.</text>
        <dbReference type="EC" id="3.4.23.36"/>
    </reaction>
</comment>
<dbReference type="RefSeq" id="WP_102189721.1">
    <property type="nucleotide sequence ID" value="NZ_CAUTAO010000004.1"/>
</dbReference>
<comment type="subcellular location">
    <subcellularLocation>
        <location evidence="9">Cell membrane</location>
        <topology evidence="9">Multi-pass membrane protein</topology>
    </subcellularLocation>
</comment>
<keyword evidence="5 9" id="KW-0064">Aspartyl protease</keyword>
<dbReference type="STRING" id="84135.GCA_001052115_00322"/>
<dbReference type="UniPathway" id="UPA00665"/>
<feature type="transmembrane region" description="Helical" evidence="9">
    <location>
        <begin position="59"/>
        <end position="77"/>
    </location>
</feature>
<evidence type="ECO:0000313" key="12">
    <source>
        <dbReference type="EMBL" id="PMC52653.1"/>
    </source>
</evidence>
<evidence type="ECO:0000256" key="6">
    <source>
        <dbReference type="ARBA" id="ARBA00022801"/>
    </source>
</evidence>
<evidence type="ECO:0000256" key="1">
    <source>
        <dbReference type="ARBA" id="ARBA00006139"/>
    </source>
</evidence>
<evidence type="ECO:0000256" key="8">
    <source>
        <dbReference type="ARBA" id="ARBA00023136"/>
    </source>
</evidence>
<evidence type="ECO:0000256" key="3">
    <source>
        <dbReference type="ARBA" id="ARBA00022670"/>
    </source>
</evidence>
<comment type="caution">
    <text evidence="12">The sequence shown here is derived from an EMBL/GenBank/DDBJ whole genome shotgun (WGS) entry which is preliminary data.</text>
</comment>
<dbReference type="GO" id="GO:0004190">
    <property type="term" value="F:aspartic-type endopeptidase activity"/>
    <property type="evidence" value="ECO:0007669"/>
    <property type="project" value="UniProtKB-UniRule"/>
</dbReference>
<dbReference type="AlphaFoldDB" id="A0A2N6SFH1"/>
<dbReference type="OrthoDB" id="9810259at2"/>
<dbReference type="EC" id="3.4.23.36" evidence="9"/>
<dbReference type="InterPro" id="IPR001872">
    <property type="entry name" value="Peptidase_A8"/>
</dbReference>
<feature type="active site" evidence="9">
    <location>
        <position position="113"/>
    </location>
</feature>
<keyword evidence="3 9" id="KW-0645">Protease</keyword>
<feature type="active site" evidence="9">
    <location>
        <position position="131"/>
    </location>
</feature>
<dbReference type="Proteomes" id="UP000235670">
    <property type="component" value="Unassembled WGS sequence"/>
</dbReference>
<keyword evidence="7 9" id="KW-1133">Transmembrane helix</keyword>
<evidence type="ECO:0000256" key="2">
    <source>
        <dbReference type="ARBA" id="ARBA00022475"/>
    </source>
</evidence>
<reference evidence="12 13" key="1">
    <citation type="submission" date="2017-09" db="EMBL/GenBank/DDBJ databases">
        <title>Bacterial strain isolated from the female urinary microbiota.</title>
        <authorList>
            <person name="Thomas-White K."/>
            <person name="Kumar N."/>
            <person name="Forster S."/>
            <person name="Putonti C."/>
            <person name="Lawley T."/>
            <person name="Wolfe A.J."/>
        </authorList>
    </citation>
    <scope>NUCLEOTIDE SEQUENCE [LARGE SCALE GENOMIC DNA]</scope>
    <source>
        <strain evidence="12 13">UMB0186</strain>
    </source>
</reference>
<keyword evidence="6 9" id="KW-0378">Hydrolase</keyword>
<evidence type="ECO:0000256" key="9">
    <source>
        <dbReference type="HAMAP-Rule" id="MF_00161"/>
    </source>
</evidence>
<dbReference type="NCBIfam" id="TIGR00077">
    <property type="entry name" value="lspA"/>
    <property type="match status" value="1"/>
</dbReference>
<comment type="pathway">
    <text evidence="9">Protein modification; lipoprotein biosynthesis (signal peptide cleavage).</text>
</comment>
<sequence length="153" mass="17903">MLFIFLTACFLILLDQLSKNFIVNHFTLGESKEILSNFFNITSHRNRGAAWGILQDSRLFFIVVTIIFMAILSYYLFKQKGKLTIVDKFTFSLIYAGAIGNFIDRLTRHEVVDFLDFRIFGYDFPIFNLADCFICVGVFFLMLKIYNEEDKKI</sequence>
<evidence type="ECO:0000256" key="4">
    <source>
        <dbReference type="ARBA" id="ARBA00022692"/>
    </source>
</evidence>
<evidence type="ECO:0000256" key="11">
    <source>
        <dbReference type="RuleBase" id="RU004181"/>
    </source>
</evidence>
<accession>A0A2N6SFH1</accession>
<evidence type="ECO:0000256" key="7">
    <source>
        <dbReference type="ARBA" id="ARBA00022989"/>
    </source>
</evidence>
<dbReference type="PRINTS" id="PR00781">
    <property type="entry name" value="LIPOSIGPTASE"/>
</dbReference>
<dbReference type="PANTHER" id="PTHR33695:SF1">
    <property type="entry name" value="LIPOPROTEIN SIGNAL PEPTIDASE"/>
    <property type="match status" value="1"/>
</dbReference>
<comment type="caution">
    <text evidence="9">Lacks conserved residue(s) required for the propagation of feature annotation.</text>
</comment>
<evidence type="ECO:0000256" key="10">
    <source>
        <dbReference type="RuleBase" id="RU000594"/>
    </source>
</evidence>
<evidence type="ECO:0000256" key="5">
    <source>
        <dbReference type="ARBA" id="ARBA00022750"/>
    </source>
</evidence>
<protein>
    <recommendedName>
        <fullName evidence="9">Lipoprotein signal peptidase</fullName>
        <ecNumber evidence="9">3.4.23.36</ecNumber>
    </recommendedName>
    <alternativeName>
        <fullName evidence="9">Prolipoprotein signal peptidase</fullName>
    </alternativeName>
    <alternativeName>
        <fullName evidence="9">Signal peptidase II</fullName>
        <shortName evidence="9">SPase II</shortName>
    </alternativeName>
</protein>
<comment type="similarity">
    <text evidence="1 9 11">Belongs to the peptidase A8 family.</text>
</comment>
<dbReference type="GO" id="GO:0006508">
    <property type="term" value="P:proteolysis"/>
    <property type="evidence" value="ECO:0007669"/>
    <property type="project" value="UniProtKB-KW"/>
</dbReference>
<feature type="transmembrane region" description="Helical" evidence="9">
    <location>
        <begin position="126"/>
        <end position="146"/>
    </location>
</feature>
<feature type="transmembrane region" description="Helical" evidence="9">
    <location>
        <begin position="89"/>
        <end position="106"/>
    </location>
</feature>
<dbReference type="EMBL" id="PNGT01000003">
    <property type="protein sequence ID" value="PMC52653.1"/>
    <property type="molecule type" value="Genomic_DNA"/>
</dbReference>
<dbReference type="HAMAP" id="MF_00161">
    <property type="entry name" value="LspA"/>
    <property type="match status" value="1"/>
</dbReference>
<keyword evidence="8 9" id="KW-0472">Membrane</keyword>
<organism evidence="12 13">
    <name type="scientific">Gemella sanguinis</name>
    <dbReference type="NCBI Taxonomy" id="84135"/>
    <lineage>
        <taxon>Bacteria</taxon>
        <taxon>Bacillati</taxon>
        <taxon>Bacillota</taxon>
        <taxon>Bacilli</taxon>
        <taxon>Bacillales</taxon>
        <taxon>Gemellaceae</taxon>
        <taxon>Gemella</taxon>
    </lineage>
</organism>
<evidence type="ECO:0000313" key="13">
    <source>
        <dbReference type="Proteomes" id="UP000235670"/>
    </source>
</evidence>